<evidence type="ECO:0000259" key="4">
    <source>
        <dbReference type="Pfam" id="PF07992"/>
    </source>
</evidence>
<dbReference type="GO" id="GO:0016491">
    <property type="term" value="F:oxidoreductase activity"/>
    <property type="evidence" value="ECO:0007669"/>
    <property type="project" value="UniProtKB-KW"/>
</dbReference>
<dbReference type="InterPro" id="IPR036188">
    <property type="entry name" value="FAD/NAD-bd_sf"/>
</dbReference>
<dbReference type="InterPro" id="IPR023753">
    <property type="entry name" value="FAD/NAD-binding_dom"/>
</dbReference>
<organism evidence="5 6">
    <name type="scientific">Rhizobium metallidurans</name>
    <dbReference type="NCBI Taxonomy" id="1265931"/>
    <lineage>
        <taxon>Bacteria</taxon>
        <taxon>Pseudomonadati</taxon>
        <taxon>Pseudomonadota</taxon>
        <taxon>Alphaproteobacteria</taxon>
        <taxon>Hyphomicrobiales</taxon>
        <taxon>Rhizobiaceae</taxon>
        <taxon>Rhizobium/Agrobacterium group</taxon>
        <taxon>Rhizobium</taxon>
    </lineage>
</organism>
<comment type="caution">
    <text evidence="5">The sequence shown here is derived from an EMBL/GenBank/DDBJ whole genome shotgun (WGS) entry which is preliminary data.</text>
</comment>
<feature type="domain" description="FAD/NAD(P)-binding" evidence="4">
    <location>
        <begin position="18"/>
        <end position="297"/>
    </location>
</feature>
<dbReference type="Proteomes" id="UP000582090">
    <property type="component" value="Unassembled WGS sequence"/>
</dbReference>
<dbReference type="Pfam" id="PF07992">
    <property type="entry name" value="Pyr_redox_2"/>
    <property type="match status" value="1"/>
</dbReference>
<dbReference type="InterPro" id="IPR050097">
    <property type="entry name" value="Ferredoxin-NADP_redctase_2"/>
</dbReference>
<keyword evidence="6" id="KW-1185">Reference proteome</keyword>
<reference evidence="5 6" key="1">
    <citation type="submission" date="2020-08" db="EMBL/GenBank/DDBJ databases">
        <title>Genomic Encyclopedia of Type Strains, Phase IV (KMG-IV): sequencing the most valuable type-strain genomes for metagenomic binning, comparative biology and taxonomic classification.</title>
        <authorList>
            <person name="Goeker M."/>
        </authorList>
    </citation>
    <scope>NUCLEOTIDE SEQUENCE [LARGE SCALE GENOMIC DNA]</scope>
    <source>
        <strain evidence="5 6">DSM 26575</strain>
    </source>
</reference>
<evidence type="ECO:0000256" key="2">
    <source>
        <dbReference type="ARBA" id="ARBA00022630"/>
    </source>
</evidence>
<dbReference type="AlphaFoldDB" id="A0A7W6CU76"/>
<evidence type="ECO:0000256" key="1">
    <source>
        <dbReference type="ARBA" id="ARBA00018719"/>
    </source>
</evidence>
<protein>
    <recommendedName>
        <fullName evidence="1">Thioredoxin reductase</fullName>
    </recommendedName>
</protein>
<proteinExistence type="predicted"/>
<dbReference type="SUPFAM" id="SSF51905">
    <property type="entry name" value="FAD/NAD(P)-binding domain"/>
    <property type="match status" value="1"/>
</dbReference>
<evidence type="ECO:0000313" key="6">
    <source>
        <dbReference type="Proteomes" id="UP000582090"/>
    </source>
</evidence>
<dbReference type="EMBL" id="JACIDW010000038">
    <property type="protein sequence ID" value="MBB3967243.1"/>
    <property type="molecule type" value="Genomic_DNA"/>
</dbReference>
<evidence type="ECO:0000256" key="3">
    <source>
        <dbReference type="ARBA" id="ARBA00023002"/>
    </source>
</evidence>
<sequence length="318" mass="34169">MEKTGMSRAGDRDLQDLDCLIVGGGPAGLTAAIYLSRYRRKVVVIDDGNSRAKWIPRSHNHAGFPDGIGGEELLERMRVQAQRYGTRIIAGRIDTIEGEWGCFTAEGSGLSLKARTVLLATGTENRRPDIDPQTHREALDRGQLRYCPVCDGFEATDCAIGVIGADGRGVAEALFLSTYSSNITILAVEAAEIAPEDRSLLANMGIEIEPHPLLRLEFTGKQVIAHLKNGETRGFDTVYPALGSDSNDQLATVLGIEMGDGCCIAVDQKQRTSRQGVYAAGDIVYALDQISVAMGHAAIAATTLHNDLREQEGRTAGS</sequence>
<dbReference type="PANTHER" id="PTHR48105">
    <property type="entry name" value="THIOREDOXIN REDUCTASE 1-RELATED-RELATED"/>
    <property type="match status" value="1"/>
</dbReference>
<evidence type="ECO:0000313" key="5">
    <source>
        <dbReference type="EMBL" id="MBB3967243.1"/>
    </source>
</evidence>
<keyword evidence="3 5" id="KW-0560">Oxidoreductase</keyword>
<accession>A0A7W6CU76</accession>
<gene>
    <name evidence="5" type="ORF">GGQ67_004941</name>
</gene>
<dbReference type="Gene3D" id="3.50.50.60">
    <property type="entry name" value="FAD/NAD(P)-binding domain"/>
    <property type="match status" value="2"/>
</dbReference>
<name>A0A7W6CU76_9HYPH</name>
<dbReference type="PRINTS" id="PR00368">
    <property type="entry name" value="FADPNR"/>
</dbReference>
<keyword evidence="2" id="KW-0285">Flavoprotein</keyword>
<dbReference type="PRINTS" id="PR00469">
    <property type="entry name" value="PNDRDTASEII"/>
</dbReference>